<feature type="region of interest" description="Disordered" evidence="1">
    <location>
        <begin position="51"/>
        <end position="101"/>
    </location>
</feature>
<accession>A0A2H3EDB7</accession>
<keyword evidence="3" id="KW-1185">Reference proteome</keyword>
<organism evidence="2 3">
    <name type="scientific">Armillaria gallica</name>
    <name type="common">Bulbous honey fungus</name>
    <name type="synonym">Armillaria bulbosa</name>
    <dbReference type="NCBI Taxonomy" id="47427"/>
    <lineage>
        <taxon>Eukaryota</taxon>
        <taxon>Fungi</taxon>
        <taxon>Dikarya</taxon>
        <taxon>Basidiomycota</taxon>
        <taxon>Agaricomycotina</taxon>
        <taxon>Agaricomycetes</taxon>
        <taxon>Agaricomycetidae</taxon>
        <taxon>Agaricales</taxon>
        <taxon>Marasmiineae</taxon>
        <taxon>Physalacriaceae</taxon>
        <taxon>Armillaria</taxon>
    </lineage>
</organism>
<name>A0A2H3EDB7_ARMGA</name>
<dbReference type="InParanoid" id="A0A2H3EDB7"/>
<proteinExistence type="predicted"/>
<evidence type="ECO:0000313" key="2">
    <source>
        <dbReference type="EMBL" id="PBL04241.1"/>
    </source>
</evidence>
<feature type="compositionally biased region" description="Basic and acidic residues" evidence="1">
    <location>
        <begin position="57"/>
        <end position="71"/>
    </location>
</feature>
<dbReference type="Proteomes" id="UP000217790">
    <property type="component" value="Unassembled WGS sequence"/>
</dbReference>
<feature type="region of interest" description="Disordered" evidence="1">
    <location>
        <begin position="1"/>
        <end position="20"/>
    </location>
</feature>
<dbReference type="AlphaFoldDB" id="A0A2H3EDB7"/>
<evidence type="ECO:0000256" key="1">
    <source>
        <dbReference type="SAM" id="MobiDB-lite"/>
    </source>
</evidence>
<gene>
    <name evidence="2" type="ORF">ARMGADRAFT_1057079</name>
</gene>
<protein>
    <submittedName>
        <fullName evidence="2">Uncharacterized protein</fullName>
    </submittedName>
</protein>
<evidence type="ECO:0000313" key="3">
    <source>
        <dbReference type="Proteomes" id="UP000217790"/>
    </source>
</evidence>
<dbReference type="OrthoDB" id="10520674at2759"/>
<reference evidence="3" key="1">
    <citation type="journal article" date="2017" name="Nat. Ecol. Evol.">
        <title>Genome expansion and lineage-specific genetic innovations in the forest pathogenic fungi Armillaria.</title>
        <authorList>
            <person name="Sipos G."/>
            <person name="Prasanna A.N."/>
            <person name="Walter M.C."/>
            <person name="O'Connor E."/>
            <person name="Balint B."/>
            <person name="Krizsan K."/>
            <person name="Kiss B."/>
            <person name="Hess J."/>
            <person name="Varga T."/>
            <person name="Slot J."/>
            <person name="Riley R."/>
            <person name="Boka B."/>
            <person name="Rigling D."/>
            <person name="Barry K."/>
            <person name="Lee J."/>
            <person name="Mihaltcheva S."/>
            <person name="LaButti K."/>
            <person name="Lipzen A."/>
            <person name="Waldron R."/>
            <person name="Moloney N.M."/>
            <person name="Sperisen C."/>
            <person name="Kredics L."/>
            <person name="Vagvoelgyi C."/>
            <person name="Patrignani A."/>
            <person name="Fitzpatrick D."/>
            <person name="Nagy I."/>
            <person name="Doyle S."/>
            <person name="Anderson J.B."/>
            <person name="Grigoriev I.V."/>
            <person name="Gueldener U."/>
            <person name="Muensterkoetter M."/>
            <person name="Nagy L.G."/>
        </authorList>
    </citation>
    <scope>NUCLEOTIDE SEQUENCE [LARGE SCALE GENOMIC DNA]</scope>
    <source>
        <strain evidence="3">Ar21-2</strain>
    </source>
</reference>
<dbReference type="EMBL" id="KZ293644">
    <property type="protein sequence ID" value="PBL04241.1"/>
    <property type="molecule type" value="Genomic_DNA"/>
</dbReference>
<sequence length="249" mass="28338">MGSRDAFQSPLAKTPDATFNGDTFSYDMATRLVLPTAGVLDSGRRIKWISEEAGSGNDKKETLPDQHDRGLPHSLTNAHDAHHSDVQSTKPRNKIQDKENIPPLQTRPAAIRIPVLRVFGYTQSLRMGVHTVISAWNFAPAFSKYLSFIVFPHAKAMIPLRGQYCRRSDLSVSVTPSKLHSAFFGHYTEIAYWIRVMHQVRVPGVKSKLIQRCRWVGTNRIEVLGFYYRMIFPYLFEPSFARHLGPAYY</sequence>